<name>A0ABY7LIX9_9BACT</name>
<organism evidence="2 3">
    <name type="scientific">Hymenobacter canadensis</name>
    <dbReference type="NCBI Taxonomy" id="2999067"/>
    <lineage>
        <taxon>Bacteria</taxon>
        <taxon>Pseudomonadati</taxon>
        <taxon>Bacteroidota</taxon>
        <taxon>Cytophagia</taxon>
        <taxon>Cytophagales</taxon>
        <taxon>Hymenobacteraceae</taxon>
        <taxon>Hymenobacter</taxon>
    </lineage>
</organism>
<evidence type="ECO:0000313" key="3">
    <source>
        <dbReference type="Proteomes" id="UP001211005"/>
    </source>
</evidence>
<dbReference type="RefSeq" id="WP_269558426.1">
    <property type="nucleotide sequence ID" value="NZ_CP114767.1"/>
</dbReference>
<feature type="transmembrane region" description="Helical" evidence="1">
    <location>
        <begin position="56"/>
        <end position="76"/>
    </location>
</feature>
<keyword evidence="3" id="KW-1185">Reference proteome</keyword>
<sequence length="170" mass="19099">MQTDSRALARHHMWLSWWWGMGLVWAGVVGWLLVWVEKKISASEGLISILRYVGGNLTLGVLGTLLFLGVPALLGALVRRPFMRRVFSSTTSPTRLLLRTAQVFEGFVLLCWVLWELLISVIDPQLLQVMPLHHLWATILAFFGLSLPWLLSSGAAAWWVTRPAAASRPK</sequence>
<keyword evidence="1" id="KW-0472">Membrane</keyword>
<feature type="transmembrane region" description="Helical" evidence="1">
    <location>
        <begin position="96"/>
        <end position="115"/>
    </location>
</feature>
<feature type="transmembrane region" description="Helical" evidence="1">
    <location>
        <begin position="12"/>
        <end position="36"/>
    </location>
</feature>
<evidence type="ECO:0000256" key="1">
    <source>
        <dbReference type="SAM" id="Phobius"/>
    </source>
</evidence>
<evidence type="ECO:0000313" key="2">
    <source>
        <dbReference type="EMBL" id="WBA40318.1"/>
    </source>
</evidence>
<dbReference type="EMBL" id="CP114767">
    <property type="protein sequence ID" value="WBA40318.1"/>
    <property type="molecule type" value="Genomic_DNA"/>
</dbReference>
<protein>
    <submittedName>
        <fullName evidence="2">Uncharacterized protein</fullName>
    </submittedName>
</protein>
<keyword evidence="1" id="KW-0812">Transmembrane</keyword>
<gene>
    <name evidence="2" type="ORF">O3303_10795</name>
</gene>
<reference evidence="2 3" key="1">
    <citation type="submission" date="2022-12" db="EMBL/GenBank/DDBJ databases">
        <title>Hymenobacter canadensis sp. nov. isolated from lake water of the Cambridge Bay, Canada.</title>
        <authorList>
            <person name="Kim W.H."/>
            <person name="Lee Y.M."/>
        </authorList>
    </citation>
    <scope>NUCLEOTIDE SEQUENCE [LARGE SCALE GENOMIC DNA]</scope>
    <source>
        <strain evidence="2 3">PAMC 29467</strain>
    </source>
</reference>
<feature type="transmembrane region" description="Helical" evidence="1">
    <location>
        <begin position="135"/>
        <end position="160"/>
    </location>
</feature>
<proteinExistence type="predicted"/>
<accession>A0ABY7LIX9</accession>
<keyword evidence="1" id="KW-1133">Transmembrane helix</keyword>
<dbReference type="Proteomes" id="UP001211005">
    <property type="component" value="Chromosome"/>
</dbReference>